<dbReference type="Proteomes" id="UP001596915">
    <property type="component" value="Unassembled WGS sequence"/>
</dbReference>
<proteinExistence type="predicted"/>
<accession>A0ABW2X9E1</accession>
<protein>
    <submittedName>
        <fullName evidence="1">Uncharacterized protein</fullName>
    </submittedName>
</protein>
<sequence>MVNNSAPERLSFAAADSRLAQALSASFESDYDNVLLFDGDLVLEGASSTPSPGSGVWTAWTWWWSPAI</sequence>
<gene>
    <name evidence="1" type="ORF">ACFQ2K_43450</name>
</gene>
<keyword evidence="2" id="KW-1185">Reference proteome</keyword>
<reference evidence="2" key="1">
    <citation type="journal article" date="2019" name="Int. J. Syst. Evol. Microbiol.">
        <title>The Global Catalogue of Microorganisms (GCM) 10K type strain sequencing project: providing services to taxonomists for standard genome sequencing and annotation.</title>
        <authorList>
            <consortium name="The Broad Institute Genomics Platform"/>
            <consortium name="The Broad Institute Genome Sequencing Center for Infectious Disease"/>
            <person name="Wu L."/>
            <person name="Ma J."/>
        </authorList>
    </citation>
    <scope>NUCLEOTIDE SEQUENCE [LARGE SCALE GENOMIC DNA]</scope>
    <source>
        <strain evidence="2">JCM 12607</strain>
    </source>
</reference>
<organism evidence="1 2">
    <name type="scientific">Streptomyces sanglieri</name>
    <dbReference type="NCBI Taxonomy" id="193460"/>
    <lineage>
        <taxon>Bacteria</taxon>
        <taxon>Bacillati</taxon>
        <taxon>Actinomycetota</taxon>
        <taxon>Actinomycetes</taxon>
        <taxon>Kitasatosporales</taxon>
        <taxon>Streptomycetaceae</taxon>
        <taxon>Streptomyces</taxon>
    </lineage>
</organism>
<evidence type="ECO:0000313" key="1">
    <source>
        <dbReference type="EMBL" id="MFD0628463.1"/>
    </source>
</evidence>
<dbReference type="EMBL" id="JBHTGL010000008">
    <property type="protein sequence ID" value="MFD0628463.1"/>
    <property type="molecule type" value="Genomic_DNA"/>
</dbReference>
<evidence type="ECO:0000313" key="2">
    <source>
        <dbReference type="Proteomes" id="UP001596915"/>
    </source>
</evidence>
<name>A0ABW2X9E1_9ACTN</name>
<comment type="caution">
    <text evidence="1">The sequence shown here is derived from an EMBL/GenBank/DDBJ whole genome shotgun (WGS) entry which is preliminary data.</text>
</comment>